<gene>
    <name evidence="1" type="ORF">dnl_44100</name>
</gene>
<accession>A0A975GHZ1</accession>
<dbReference type="Proteomes" id="UP000663720">
    <property type="component" value="Chromosome"/>
</dbReference>
<evidence type="ECO:0000313" key="2">
    <source>
        <dbReference type="Proteomes" id="UP000663720"/>
    </source>
</evidence>
<protein>
    <submittedName>
        <fullName evidence="1">Uncharacterized protein</fullName>
    </submittedName>
</protein>
<keyword evidence="2" id="KW-1185">Reference proteome</keyword>
<dbReference type="EMBL" id="CP061799">
    <property type="protein sequence ID" value="QTA82046.1"/>
    <property type="molecule type" value="Genomic_DNA"/>
</dbReference>
<name>A0A975GHZ1_9BACT</name>
<dbReference type="RefSeq" id="WP_207688012.1">
    <property type="nucleotide sequence ID" value="NZ_CP061799.1"/>
</dbReference>
<dbReference type="KEGG" id="dli:dnl_44100"/>
<organism evidence="1 2">
    <name type="scientific">Desulfonema limicola</name>
    <dbReference type="NCBI Taxonomy" id="45656"/>
    <lineage>
        <taxon>Bacteria</taxon>
        <taxon>Pseudomonadati</taxon>
        <taxon>Thermodesulfobacteriota</taxon>
        <taxon>Desulfobacteria</taxon>
        <taxon>Desulfobacterales</taxon>
        <taxon>Desulfococcaceae</taxon>
        <taxon>Desulfonema</taxon>
    </lineage>
</organism>
<dbReference type="AlphaFoldDB" id="A0A975GHZ1"/>
<sequence>MSRPTIFTVIHQKNDYHDFYRQDFLPKSDRENGTLHHREKVCRLPYNLPLKRKTEG</sequence>
<reference evidence="1" key="1">
    <citation type="journal article" date="2021" name="Microb. Physiol.">
        <title>Proteogenomic Insights into the Physiology of Marine, Sulfate-Reducing, Filamentous Desulfonema limicola and Desulfonema magnum.</title>
        <authorList>
            <person name="Schnaars V."/>
            <person name="Wohlbrand L."/>
            <person name="Scheve S."/>
            <person name="Hinrichs C."/>
            <person name="Reinhardt R."/>
            <person name="Rabus R."/>
        </authorList>
    </citation>
    <scope>NUCLEOTIDE SEQUENCE</scope>
    <source>
        <strain evidence="1">5ac10</strain>
    </source>
</reference>
<evidence type="ECO:0000313" key="1">
    <source>
        <dbReference type="EMBL" id="QTA82046.1"/>
    </source>
</evidence>
<proteinExistence type="predicted"/>